<name>A0A1I3R3N1_9FLAO</name>
<dbReference type="Proteomes" id="UP000199559">
    <property type="component" value="Unassembled WGS sequence"/>
</dbReference>
<gene>
    <name evidence="2" type="ORF">SAMN05443431_10790</name>
</gene>
<accession>A0A1I3R3N1</accession>
<evidence type="ECO:0000256" key="1">
    <source>
        <dbReference type="SAM" id="MobiDB-lite"/>
    </source>
</evidence>
<feature type="region of interest" description="Disordered" evidence="1">
    <location>
        <begin position="30"/>
        <end position="59"/>
    </location>
</feature>
<reference evidence="3" key="1">
    <citation type="submission" date="2016-10" db="EMBL/GenBank/DDBJ databases">
        <authorList>
            <person name="Varghese N."/>
            <person name="Submissions S."/>
        </authorList>
    </citation>
    <scope>NUCLEOTIDE SEQUENCE [LARGE SCALE GENOMIC DNA]</scope>
    <source>
        <strain evidence="3">DSM 28881</strain>
    </source>
</reference>
<protein>
    <submittedName>
        <fullName evidence="2">Uncharacterized protein</fullName>
    </submittedName>
</protein>
<proteinExistence type="predicted"/>
<dbReference type="AlphaFoldDB" id="A0A1I3R3N1"/>
<sequence length="59" mass="6775">MKNKIFALLMIFTFSTSMLAIEIRGKRKVPSQGYAQQQNQDNSNLIEDGTNTESFKDKF</sequence>
<organism evidence="2 3">
    <name type="scientific">Olleya namhaensis</name>
    <dbReference type="NCBI Taxonomy" id="1144750"/>
    <lineage>
        <taxon>Bacteria</taxon>
        <taxon>Pseudomonadati</taxon>
        <taxon>Bacteroidota</taxon>
        <taxon>Flavobacteriia</taxon>
        <taxon>Flavobacteriales</taxon>
        <taxon>Flavobacteriaceae</taxon>
    </lineage>
</organism>
<dbReference type="EMBL" id="FORM01000007">
    <property type="protein sequence ID" value="SFJ40650.1"/>
    <property type="molecule type" value="Genomic_DNA"/>
</dbReference>
<evidence type="ECO:0000313" key="2">
    <source>
        <dbReference type="EMBL" id="SFJ40650.1"/>
    </source>
</evidence>
<keyword evidence="3" id="KW-1185">Reference proteome</keyword>
<dbReference type="RefSeq" id="WP_090840837.1">
    <property type="nucleotide sequence ID" value="NZ_CANKYB010000002.1"/>
</dbReference>
<feature type="compositionally biased region" description="Polar residues" evidence="1">
    <location>
        <begin position="33"/>
        <end position="53"/>
    </location>
</feature>
<evidence type="ECO:0000313" key="3">
    <source>
        <dbReference type="Proteomes" id="UP000199559"/>
    </source>
</evidence>